<reference evidence="1" key="1">
    <citation type="submission" date="2022-07" db="EMBL/GenBank/DDBJ databases">
        <title>Phylogenomic reconstructions and comparative analyses of Kickxellomycotina fungi.</title>
        <authorList>
            <person name="Reynolds N.K."/>
            <person name="Stajich J.E."/>
            <person name="Barry K."/>
            <person name="Grigoriev I.V."/>
            <person name="Crous P."/>
            <person name="Smith M.E."/>
        </authorList>
    </citation>
    <scope>NUCLEOTIDE SEQUENCE</scope>
    <source>
        <strain evidence="1">RSA 567</strain>
    </source>
</reference>
<keyword evidence="2" id="KW-1185">Reference proteome</keyword>
<dbReference type="OrthoDB" id="26487at2759"/>
<dbReference type="SUPFAM" id="SSF53613">
    <property type="entry name" value="Ribokinase-like"/>
    <property type="match status" value="1"/>
</dbReference>
<name>A0A9W8EA03_9FUNG</name>
<sequence length="393" mass="43253">MSKPCRPILILGPNAACQTTLFFEEFRPGLVNRAYKKSHSIGGKAIGGDTGEYINKILNAKEIDHVDDHATRTCTTVLDASTGAMTELIEPSSHISAQEIRRFEDYGRQLIENGGSYPHGMTSQTFAKIAQLKPKHCLLYLDAVKQLEPILATKQVDVIKINGGEFGRMVDELGLGTMSLEDDKFDETHTTKLPALAFTFMAKYHVQLLAVTNGPNRAFLFCRESQQYFTFRLPDLVQVLQGLCLTSDSPLLAEKHTEHNLPPTITLEHHQRLLEWEAENDTCVARLQQATNGLATQGGCSPNQNPGLPAGAVQLLLNPLGAGDTANGVFLCELLKAKDYPRAFAKGLAAATASCLVTDYTGYFDLSIMESVYQQIVIEPHDFQPHCSSRLMD</sequence>
<evidence type="ECO:0000313" key="2">
    <source>
        <dbReference type="Proteomes" id="UP001151582"/>
    </source>
</evidence>
<dbReference type="PANTHER" id="PTHR46566">
    <property type="entry name" value="1-PHOSPHOFRUCTOKINASE-RELATED"/>
    <property type="match status" value="1"/>
</dbReference>
<accession>A0A9W8EA03</accession>
<comment type="caution">
    <text evidence="1">The sequence shown here is derived from an EMBL/GenBank/DDBJ whole genome shotgun (WGS) entry which is preliminary data.</text>
</comment>
<protein>
    <recommendedName>
        <fullName evidence="3">Carbohydrate kinase PfkB domain-containing protein</fullName>
    </recommendedName>
</protein>
<dbReference type="InterPro" id="IPR029056">
    <property type="entry name" value="Ribokinase-like"/>
</dbReference>
<evidence type="ECO:0000313" key="1">
    <source>
        <dbReference type="EMBL" id="KAJ1980547.1"/>
    </source>
</evidence>
<gene>
    <name evidence="1" type="ORF">H4R34_002418</name>
</gene>
<dbReference type="Proteomes" id="UP001151582">
    <property type="component" value="Unassembled WGS sequence"/>
</dbReference>
<organism evidence="1 2">
    <name type="scientific">Dimargaris verticillata</name>
    <dbReference type="NCBI Taxonomy" id="2761393"/>
    <lineage>
        <taxon>Eukaryota</taxon>
        <taxon>Fungi</taxon>
        <taxon>Fungi incertae sedis</taxon>
        <taxon>Zoopagomycota</taxon>
        <taxon>Kickxellomycotina</taxon>
        <taxon>Dimargaritomycetes</taxon>
        <taxon>Dimargaritales</taxon>
        <taxon>Dimargaritaceae</taxon>
        <taxon>Dimargaris</taxon>
    </lineage>
</organism>
<evidence type="ECO:0008006" key="3">
    <source>
        <dbReference type="Google" id="ProtNLM"/>
    </source>
</evidence>
<dbReference type="Gene3D" id="3.40.1190.20">
    <property type="match status" value="2"/>
</dbReference>
<proteinExistence type="predicted"/>
<dbReference type="EMBL" id="JANBQB010000163">
    <property type="protein sequence ID" value="KAJ1980547.1"/>
    <property type="molecule type" value="Genomic_DNA"/>
</dbReference>
<dbReference type="AlphaFoldDB" id="A0A9W8EA03"/>
<dbReference type="PANTHER" id="PTHR46566:SF2">
    <property type="entry name" value="ATP-DEPENDENT 6-PHOSPHOFRUCTOKINASE ISOZYME 2"/>
    <property type="match status" value="1"/>
</dbReference>